<evidence type="ECO:0000313" key="2">
    <source>
        <dbReference type="Proteomes" id="UP000266934"/>
    </source>
</evidence>
<dbReference type="InterPro" id="IPR016541">
    <property type="entry name" value="UCP008505"/>
</dbReference>
<gene>
    <name evidence="1" type="ORF">BLTE_01910</name>
</gene>
<name>A0A348FW23_9HYPH</name>
<dbReference type="RefSeq" id="WP_126396773.1">
    <property type="nucleotide sequence ID" value="NZ_AP018907.1"/>
</dbReference>
<dbReference type="Proteomes" id="UP000266934">
    <property type="component" value="Chromosome"/>
</dbReference>
<sequence>MIYVFDTNTFSEMSPLLPDVFPAFWVRFEAAVAAGEITSTREVLRELSDGANNHVLDWCNRNRTIFATPNDAETSFLPRIFAVPHFQQIISEKARLRGTPVADPFIIARAHALGGTVVTEESPRPNKPNIPAICQHFNIPCMKLGDFMRAMRWTF</sequence>
<dbReference type="EMBL" id="AP018907">
    <property type="protein sequence ID" value="BBF91506.1"/>
    <property type="molecule type" value="Genomic_DNA"/>
</dbReference>
<proteinExistence type="predicted"/>
<accession>A0A348FW23</accession>
<dbReference type="AlphaFoldDB" id="A0A348FW23"/>
<dbReference type="Pfam" id="PF14367">
    <property type="entry name" value="DUF4411"/>
    <property type="match status" value="1"/>
</dbReference>
<organism evidence="1 2">
    <name type="scientific">Blastochloris tepida</name>
    <dbReference type="NCBI Taxonomy" id="2233851"/>
    <lineage>
        <taxon>Bacteria</taxon>
        <taxon>Pseudomonadati</taxon>
        <taxon>Pseudomonadota</taxon>
        <taxon>Alphaproteobacteria</taxon>
        <taxon>Hyphomicrobiales</taxon>
        <taxon>Blastochloridaceae</taxon>
        <taxon>Blastochloris</taxon>
    </lineage>
</organism>
<dbReference type="CDD" id="cd18711">
    <property type="entry name" value="PIN_VapC-like_DUF411"/>
    <property type="match status" value="1"/>
</dbReference>
<dbReference type="KEGG" id="blag:BLTE_01910"/>
<reference evidence="1 2" key="1">
    <citation type="submission" date="2018-08" db="EMBL/GenBank/DDBJ databases">
        <title>Complete genome sequencing of Blastochloris tepida GI.</title>
        <authorList>
            <person name="Tsukatani Y."/>
            <person name="Mori H."/>
        </authorList>
    </citation>
    <scope>NUCLEOTIDE SEQUENCE [LARGE SCALE GENOMIC DNA]</scope>
    <source>
        <strain evidence="1 2">GI</strain>
    </source>
</reference>
<dbReference type="PIRSF" id="PIRSF008505">
    <property type="entry name" value="UCP008505"/>
    <property type="match status" value="1"/>
</dbReference>
<protein>
    <submittedName>
        <fullName evidence="1">Uncharacterized protein</fullName>
    </submittedName>
</protein>
<dbReference type="OrthoDB" id="338425at2"/>
<evidence type="ECO:0000313" key="1">
    <source>
        <dbReference type="EMBL" id="BBF91506.1"/>
    </source>
</evidence>
<keyword evidence="2" id="KW-1185">Reference proteome</keyword>